<dbReference type="PIRSF" id="PIRSF018005">
    <property type="entry name" value="UCP018005"/>
    <property type="match status" value="1"/>
</dbReference>
<comment type="similarity">
    <text evidence="1">Belongs to the methyltransferase superfamily.</text>
</comment>
<reference evidence="6" key="2">
    <citation type="submission" date="2020-02" db="EMBL/GenBank/DDBJ databases">
        <authorList>
            <person name="Gilchrist C.L.M."/>
            <person name="Chooi Y.-H."/>
        </authorList>
    </citation>
    <scope>NUCLEOTIDE SEQUENCE</scope>
    <source>
        <strain evidence="6">MST-FP2251</strain>
    </source>
</reference>
<dbReference type="InterPro" id="IPR017804">
    <property type="entry name" value="MeTrfase_EgtD-like"/>
</dbReference>
<sequence length="348" mass="38912">MPGIDIYNASGCHVHDIRQHKEVSIDLQEEIKAGLSSTPKSLPSLLLWDEEGLKRFDKFADRGQYYLRDKELEILQKRGMEIAAIIPTDGVLVELGCGSLQKTGRLLQALEKQNKSIRYYALDVSLRGLTDSLRELSRELGTIRSISITGLWGTYEDCVTWISSQVGLESLGMSTVTFLWMGNSVSNMDHHADASALLTHLKHACQSSSLDCQFLIAADACEDIKKIHDAYDTRHPTLQAFISNGLAHANGVLGHKVFCLEDWSCVSEFYPHESKLEVYYCARRDMNVDLGNGGTYHIQNGERVRAITSGKWRKALMIEVASAAGLQMNHAWGDSSGVYYFYHLYDGI</sequence>
<evidence type="ECO:0000256" key="3">
    <source>
        <dbReference type="ARBA" id="ARBA00022679"/>
    </source>
</evidence>
<keyword evidence="3" id="KW-0808">Transferase</keyword>
<dbReference type="InterPro" id="IPR051128">
    <property type="entry name" value="EgtD_Methyltrsf_superfamily"/>
</dbReference>
<dbReference type="Pfam" id="PF10017">
    <property type="entry name" value="Methyltransf_33"/>
    <property type="match status" value="1"/>
</dbReference>
<dbReference type="PANTHER" id="PTHR43397:SF2">
    <property type="entry name" value="HISTIDINE-SPECIFIC METHYLTRANSFERASE SAM-DEPENDENT DOMAIN-CONTAINING PROTEIN"/>
    <property type="match status" value="1"/>
</dbReference>
<evidence type="ECO:0000259" key="5">
    <source>
        <dbReference type="Pfam" id="PF10017"/>
    </source>
</evidence>
<gene>
    <name evidence="6" type="ORF">FE257_002678</name>
</gene>
<evidence type="ECO:0000256" key="4">
    <source>
        <dbReference type="ARBA" id="ARBA00022691"/>
    </source>
</evidence>
<evidence type="ECO:0000313" key="6">
    <source>
        <dbReference type="EMBL" id="KAF9883884.1"/>
    </source>
</evidence>
<keyword evidence="2" id="KW-0489">Methyltransferase</keyword>
<evidence type="ECO:0000313" key="7">
    <source>
        <dbReference type="Proteomes" id="UP001194746"/>
    </source>
</evidence>
<name>A0AAD4CCD4_ASPNN</name>
<feature type="domain" description="Histidine-specific methyltransferase SAM-dependent" evidence="5">
    <location>
        <begin position="28"/>
        <end position="343"/>
    </location>
</feature>
<reference evidence="6" key="1">
    <citation type="journal article" date="2019" name="Beilstein J. Org. Chem.">
        <title>Nanangenines: drimane sesquiterpenoids as the dominant metabolite cohort of a novel Australian fungus, Aspergillus nanangensis.</title>
        <authorList>
            <person name="Lacey H.J."/>
            <person name="Gilchrist C.L.M."/>
            <person name="Crombie A."/>
            <person name="Kalaitzis J.A."/>
            <person name="Vuong D."/>
            <person name="Rutledge P.J."/>
            <person name="Turner P."/>
            <person name="Pitt J.I."/>
            <person name="Lacey E."/>
            <person name="Chooi Y.H."/>
            <person name="Piggott A.M."/>
        </authorList>
    </citation>
    <scope>NUCLEOTIDE SEQUENCE</scope>
    <source>
        <strain evidence="6">MST-FP2251</strain>
    </source>
</reference>
<dbReference type="InterPro" id="IPR017805">
    <property type="entry name" value="SAM_MeTrfase_EasF-type_put"/>
</dbReference>
<dbReference type="AlphaFoldDB" id="A0AAD4CCD4"/>
<dbReference type="InterPro" id="IPR029063">
    <property type="entry name" value="SAM-dependent_MTases_sf"/>
</dbReference>
<dbReference type="GO" id="GO:0008168">
    <property type="term" value="F:methyltransferase activity"/>
    <property type="evidence" value="ECO:0007669"/>
    <property type="project" value="UniProtKB-KW"/>
</dbReference>
<keyword evidence="7" id="KW-1185">Reference proteome</keyword>
<evidence type="ECO:0000256" key="2">
    <source>
        <dbReference type="ARBA" id="ARBA00022603"/>
    </source>
</evidence>
<comment type="caution">
    <text evidence="6">The sequence shown here is derived from an EMBL/GenBank/DDBJ whole genome shotgun (WGS) entry which is preliminary data.</text>
</comment>
<accession>A0AAD4CCD4</accession>
<dbReference type="GO" id="GO:0032259">
    <property type="term" value="P:methylation"/>
    <property type="evidence" value="ECO:0007669"/>
    <property type="project" value="UniProtKB-KW"/>
</dbReference>
<keyword evidence="4" id="KW-0949">S-adenosyl-L-methionine</keyword>
<dbReference type="PANTHER" id="PTHR43397">
    <property type="entry name" value="ERGOTHIONEINE BIOSYNTHESIS PROTEIN 1"/>
    <property type="match status" value="1"/>
</dbReference>
<organism evidence="6 7">
    <name type="scientific">Aspergillus nanangensis</name>
    <dbReference type="NCBI Taxonomy" id="2582783"/>
    <lineage>
        <taxon>Eukaryota</taxon>
        <taxon>Fungi</taxon>
        <taxon>Dikarya</taxon>
        <taxon>Ascomycota</taxon>
        <taxon>Pezizomycotina</taxon>
        <taxon>Eurotiomycetes</taxon>
        <taxon>Eurotiomycetidae</taxon>
        <taxon>Eurotiales</taxon>
        <taxon>Aspergillaceae</taxon>
        <taxon>Aspergillus</taxon>
        <taxon>Aspergillus subgen. Circumdati</taxon>
    </lineage>
</organism>
<dbReference type="Gene3D" id="3.40.50.150">
    <property type="entry name" value="Vaccinia Virus protein VP39"/>
    <property type="match status" value="1"/>
</dbReference>
<evidence type="ECO:0000256" key="1">
    <source>
        <dbReference type="ARBA" id="ARBA00008361"/>
    </source>
</evidence>
<dbReference type="NCBIfam" id="TIGR03439">
    <property type="entry name" value="methyl_EasF"/>
    <property type="match status" value="1"/>
</dbReference>
<protein>
    <recommendedName>
        <fullName evidence="5">Histidine-specific methyltransferase SAM-dependent domain-containing protein</fullName>
    </recommendedName>
</protein>
<dbReference type="InterPro" id="IPR019257">
    <property type="entry name" value="MeTrfase_dom"/>
</dbReference>
<dbReference type="EMBL" id="VCAU01000143">
    <property type="protein sequence ID" value="KAF9883884.1"/>
    <property type="molecule type" value="Genomic_DNA"/>
</dbReference>
<dbReference type="Proteomes" id="UP001194746">
    <property type="component" value="Unassembled WGS sequence"/>
</dbReference>
<proteinExistence type="inferred from homology"/>